<evidence type="ECO:0000256" key="1">
    <source>
        <dbReference type="ARBA" id="ARBA00022475"/>
    </source>
</evidence>
<comment type="catalytic activity">
    <reaction evidence="7">
        <text>a peptidoglycan chain = a peptidoglycan chain with N-acetyl-1,6-anhydromuramyl-[peptide] at the reducing end + a peptidoglycan chain with N-acetylglucosamine at the non-reducing end.</text>
        <dbReference type="EC" id="4.2.2.29"/>
    </reaction>
</comment>
<dbReference type="GO" id="GO:0008932">
    <property type="term" value="F:lytic endotransglycosylase activity"/>
    <property type="evidence" value="ECO:0007669"/>
    <property type="project" value="UniProtKB-UniRule"/>
</dbReference>
<comment type="similarity">
    <text evidence="7">Belongs to the transglycosylase MltG family.</text>
</comment>
<evidence type="ECO:0000313" key="9">
    <source>
        <dbReference type="Proteomes" id="UP000229675"/>
    </source>
</evidence>
<comment type="function">
    <text evidence="7">Functions as a peptidoglycan terminase that cleaves nascent peptidoglycan strands endolytically to terminate their elongation.</text>
</comment>
<name>A0A2H0WZ55_9BACT</name>
<keyword evidence="6 7" id="KW-0961">Cell wall biogenesis/degradation</keyword>
<evidence type="ECO:0000313" key="8">
    <source>
        <dbReference type="EMBL" id="PIS17218.1"/>
    </source>
</evidence>
<dbReference type="Pfam" id="PF02618">
    <property type="entry name" value="YceG"/>
    <property type="match status" value="1"/>
</dbReference>
<evidence type="ECO:0000256" key="7">
    <source>
        <dbReference type="HAMAP-Rule" id="MF_02065"/>
    </source>
</evidence>
<comment type="caution">
    <text evidence="8">The sequence shown here is derived from an EMBL/GenBank/DDBJ whole genome shotgun (WGS) entry which is preliminary data.</text>
</comment>
<dbReference type="CDD" id="cd08010">
    <property type="entry name" value="MltG_like"/>
    <property type="match status" value="1"/>
</dbReference>
<dbReference type="GO" id="GO:0009252">
    <property type="term" value="P:peptidoglycan biosynthetic process"/>
    <property type="evidence" value="ECO:0007669"/>
    <property type="project" value="UniProtKB-UniRule"/>
</dbReference>
<keyword evidence="4 7" id="KW-0472">Membrane</keyword>
<proteinExistence type="inferred from homology"/>
<evidence type="ECO:0000256" key="4">
    <source>
        <dbReference type="ARBA" id="ARBA00023136"/>
    </source>
</evidence>
<evidence type="ECO:0000256" key="5">
    <source>
        <dbReference type="ARBA" id="ARBA00023239"/>
    </source>
</evidence>
<dbReference type="GO" id="GO:0005886">
    <property type="term" value="C:plasma membrane"/>
    <property type="evidence" value="ECO:0007669"/>
    <property type="project" value="UniProtKB-UniRule"/>
</dbReference>
<dbReference type="AlphaFoldDB" id="A0A2H0WZ55"/>
<keyword evidence="5 7" id="KW-0456">Lyase</keyword>
<dbReference type="EMBL" id="PEZD01000040">
    <property type="protein sequence ID" value="PIS17218.1"/>
    <property type="molecule type" value="Genomic_DNA"/>
</dbReference>
<evidence type="ECO:0000256" key="3">
    <source>
        <dbReference type="ARBA" id="ARBA00022989"/>
    </source>
</evidence>
<dbReference type="NCBIfam" id="TIGR00247">
    <property type="entry name" value="endolytic transglycosylase MltG"/>
    <property type="match status" value="1"/>
</dbReference>
<dbReference type="EC" id="4.2.2.29" evidence="7"/>
<keyword evidence="3 7" id="KW-1133">Transmembrane helix</keyword>
<dbReference type="HAMAP" id="MF_02065">
    <property type="entry name" value="MltG"/>
    <property type="match status" value="1"/>
</dbReference>
<evidence type="ECO:0000256" key="6">
    <source>
        <dbReference type="ARBA" id="ARBA00023316"/>
    </source>
</evidence>
<protein>
    <recommendedName>
        <fullName evidence="7">Endolytic murein transglycosylase</fullName>
        <ecNumber evidence="7">4.2.2.29</ecNumber>
    </recommendedName>
    <alternativeName>
        <fullName evidence="7">Peptidoglycan lytic transglycosylase</fullName>
    </alternativeName>
    <alternativeName>
        <fullName evidence="7">Peptidoglycan polymerization terminase</fullName>
    </alternativeName>
</protein>
<keyword evidence="2 7" id="KW-0812">Transmembrane</keyword>
<dbReference type="GO" id="GO:0071555">
    <property type="term" value="P:cell wall organization"/>
    <property type="evidence" value="ECO:0007669"/>
    <property type="project" value="UniProtKB-KW"/>
</dbReference>
<dbReference type="PANTHER" id="PTHR30518">
    <property type="entry name" value="ENDOLYTIC MUREIN TRANSGLYCOSYLASE"/>
    <property type="match status" value="1"/>
</dbReference>
<evidence type="ECO:0000256" key="2">
    <source>
        <dbReference type="ARBA" id="ARBA00022692"/>
    </source>
</evidence>
<organism evidence="8 9">
    <name type="scientific">Candidatus Nealsonbacteria bacterium CG09_land_8_20_14_0_10_42_14</name>
    <dbReference type="NCBI Taxonomy" id="1974707"/>
    <lineage>
        <taxon>Bacteria</taxon>
        <taxon>Candidatus Nealsoniibacteriota</taxon>
    </lineage>
</organism>
<feature type="site" description="Important for catalytic activity" evidence="7">
    <location>
        <position position="183"/>
    </location>
</feature>
<dbReference type="InterPro" id="IPR003770">
    <property type="entry name" value="MLTG-like"/>
</dbReference>
<reference evidence="9" key="1">
    <citation type="submission" date="2017-09" db="EMBL/GenBank/DDBJ databases">
        <title>Depth-based differentiation of microbial function through sediment-hosted aquifers and enrichment of novel symbionts in the deep terrestrial subsurface.</title>
        <authorList>
            <person name="Probst A.J."/>
            <person name="Ladd B."/>
            <person name="Jarett J.K."/>
            <person name="Geller-Mcgrath D.E."/>
            <person name="Sieber C.M.K."/>
            <person name="Emerson J.B."/>
            <person name="Anantharaman K."/>
            <person name="Thomas B.C."/>
            <person name="Malmstrom R."/>
            <person name="Stieglmeier M."/>
            <person name="Klingl A."/>
            <person name="Woyke T."/>
            <person name="Ryan C.M."/>
            <person name="Banfield J.F."/>
        </authorList>
    </citation>
    <scope>NUCLEOTIDE SEQUENCE [LARGE SCALE GENOMIC DNA]</scope>
</reference>
<gene>
    <name evidence="7" type="primary">mltG</name>
    <name evidence="8" type="ORF">COT59_01795</name>
</gene>
<keyword evidence="1 7" id="KW-1003">Cell membrane</keyword>
<dbReference type="Proteomes" id="UP000229675">
    <property type="component" value="Unassembled WGS sequence"/>
</dbReference>
<sequence length="296" mass="33017">MGRVITLLILIIALVAGAFFLPKDLGSQEEVVFKIEKGEGSKEIAANLEREGLIRWASFFRLYVLTTGVSGRLQAGTYQFSPSMSIFQIAGKLASGDIATVNITIPEGFTAEKIQARVKNMVGLDMPDLEKHEGYLFPDTYKVAYGATGEEIVQMMLNNFDRKTASLAITPDIVIMASLIEKEVQTKEDKEIVSGIFWKRLESGMPLESCATIAYIKGIDQWRYSYEDTRIESPYNTYLNLGLPPGPIANPGLDSIEAALYSQDSDYWYWLSTPEGETIFSKTLAEHNYAKSIYLK</sequence>
<dbReference type="Gene3D" id="3.30.1490.480">
    <property type="entry name" value="Endolytic murein transglycosylase"/>
    <property type="match status" value="1"/>
</dbReference>
<dbReference type="PANTHER" id="PTHR30518:SF2">
    <property type="entry name" value="ENDOLYTIC MUREIN TRANSGLYCOSYLASE"/>
    <property type="match status" value="1"/>
</dbReference>
<accession>A0A2H0WZ55</accession>